<sequence>MELRLGLALPSNPTQGFDLNFHGCESKEGMVSDSCYVSSYQDTNDINDKKRGFDQTSSENATDSASSVPRTLSLLVWNNHPNEEDDYPKDLENHSFFTPKEDDGDGDGLVGWPPVKYSWRNKRVCDENNRAVVENGYGCGGRGSNSTYVKVNMEGIPIARKIDLSLHQSFETLTETLMDMFGQWWLETGQKDSSEYKLAFQDREGDWLFTQDVSWRTFIRSVQRLILLKSSR</sequence>
<evidence type="ECO:0000256" key="3">
    <source>
        <dbReference type="ARBA" id="ARBA00011726"/>
    </source>
</evidence>
<dbReference type="GO" id="GO:0006355">
    <property type="term" value="P:regulation of DNA-templated transcription"/>
    <property type="evidence" value="ECO:0007669"/>
    <property type="project" value="InterPro"/>
</dbReference>
<reference evidence="13" key="1">
    <citation type="journal article" date="2018" name="Plant Physiol. Biochem.">
        <title>Identification and expression profiling of the Aux/IAA gene family in Chinese hickory (Carya cathayensis Sarg.) during the grafting process.</title>
        <authorList>
            <person name="Yuan H."/>
            <person name="Zhao L."/>
            <person name="Chen J."/>
            <person name="Yang Y."/>
            <person name="Xu D."/>
            <person name="Tao S."/>
            <person name="Zheng S."/>
            <person name="Shen Y."/>
            <person name="He Y."/>
            <person name="Shen C."/>
            <person name="Yan D."/>
            <person name="Zheng B."/>
        </authorList>
    </citation>
    <scope>NUCLEOTIDE SEQUENCE</scope>
</reference>
<dbReference type="GO" id="GO:0005634">
    <property type="term" value="C:nucleus"/>
    <property type="evidence" value="ECO:0007669"/>
    <property type="project" value="UniProtKB-SubCell"/>
</dbReference>
<dbReference type="SUPFAM" id="SSF54277">
    <property type="entry name" value="CAD &amp; PB1 domains"/>
    <property type="match status" value="1"/>
</dbReference>
<dbReference type="PANTHER" id="PTHR31734">
    <property type="entry name" value="AUXIN-RESPONSIVE PROTEIN IAA17"/>
    <property type="match status" value="1"/>
</dbReference>
<evidence type="ECO:0000256" key="1">
    <source>
        <dbReference type="ARBA" id="ARBA00004123"/>
    </source>
</evidence>
<evidence type="ECO:0000256" key="2">
    <source>
        <dbReference type="ARBA" id="ARBA00006728"/>
    </source>
</evidence>
<comment type="function">
    <text evidence="9">Aux/IAA proteins are short-lived transcriptional factors that function as repressors of early auxin response genes at low auxin concentrations. Repression is thought to result from the interaction with auxin response factors (ARFs), proteins that bind to the auxin-responsive promoter element (AuxRE). Formation of heterodimers with ARF proteins may alter their ability to modulate early auxin response genes expression.</text>
</comment>
<dbReference type="EMBL" id="MG523878">
    <property type="protein sequence ID" value="AVQ94637.1"/>
    <property type="molecule type" value="mRNA"/>
</dbReference>
<dbReference type="Gene3D" id="3.10.20.90">
    <property type="entry name" value="Phosphatidylinositol 3-kinase Catalytic Subunit, Chain A, domain 1"/>
    <property type="match status" value="1"/>
</dbReference>
<evidence type="ECO:0000313" key="13">
    <source>
        <dbReference type="EMBL" id="AVQ94637.1"/>
    </source>
</evidence>
<dbReference type="GO" id="GO:0009734">
    <property type="term" value="P:auxin-activated signaling pathway"/>
    <property type="evidence" value="ECO:0007669"/>
    <property type="project" value="UniProtKB-UniRule"/>
</dbReference>
<dbReference type="InterPro" id="IPR033389">
    <property type="entry name" value="AUX/IAA_dom"/>
</dbReference>
<comment type="subcellular location">
    <subcellularLocation>
        <location evidence="1 10">Nucleus</location>
    </subcellularLocation>
</comment>
<dbReference type="PANTHER" id="PTHR31734:SF38">
    <property type="entry name" value="AUXIN-RESPONSIVE PROTEIN IAA29"/>
    <property type="match status" value="1"/>
</dbReference>
<name>A0A2R3XZ55_9ROSI</name>
<accession>A0A2R3XZ55</accession>
<evidence type="ECO:0000256" key="4">
    <source>
        <dbReference type="ARBA" id="ARBA00022491"/>
    </source>
</evidence>
<evidence type="ECO:0000256" key="11">
    <source>
        <dbReference type="SAM" id="MobiDB-lite"/>
    </source>
</evidence>
<keyword evidence="8 10" id="KW-0927">Auxin signaling pathway</keyword>
<protein>
    <recommendedName>
        <fullName evidence="10">Auxin-responsive protein</fullName>
    </recommendedName>
</protein>
<keyword evidence="5 10" id="KW-0805">Transcription regulation</keyword>
<feature type="compositionally biased region" description="Polar residues" evidence="11">
    <location>
        <begin position="54"/>
        <end position="66"/>
    </location>
</feature>
<dbReference type="PROSITE" id="PS51745">
    <property type="entry name" value="PB1"/>
    <property type="match status" value="1"/>
</dbReference>
<comment type="similarity">
    <text evidence="2 10">Belongs to the Aux/IAA family.</text>
</comment>
<evidence type="ECO:0000256" key="10">
    <source>
        <dbReference type="RuleBase" id="RU004549"/>
    </source>
</evidence>
<dbReference type="InterPro" id="IPR003311">
    <property type="entry name" value="AUX_IAA"/>
</dbReference>
<evidence type="ECO:0000256" key="8">
    <source>
        <dbReference type="ARBA" id="ARBA00023294"/>
    </source>
</evidence>
<feature type="domain" description="PB1" evidence="12">
    <location>
        <begin position="146"/>
        <end position="232"/>
    </location>
</feature>
<evidence type="ECO:0000256" key="6">
    <source>
        <dbReference type="ARBA" id="ARBA00023163"/>
    </source>
</evidence>
<evidence type="ECO:0000256" key="9">
    <source>
        <dbReference type="ARBA" id="ARBA00025283"/>
    </source>
</evidence>
<dbReference type="AlphaFoldDB" id="A0A2R3XZ55"/>
<keyword evidence="6 10" id="KW-0804">Transcription</keyword>
<keyword evidence="7 10" id="KW-0539">Nucleus</keyword>
<feature type="region of interest" description="Disordered" evidence="11">
    <location>
        <begin position="46"/>
        <end position="66"/>
    </location>
</feature>
<proteinExistence type="evidence at transcript level"/>
<dbReference type="Pfam" id="PF02309">
    <property type="entry name" value="AUX_IAA"/>
    <property type="match status" value="1"/>
</dbReference>
<evidence type="ECO:0000256" key="7">
    <source>
        <dbReference type="ARBA" id="ARBA00023242"/>
    </source>
</evidence>
<organism evidence="13">
    <name type="scientific">Carya cathayensis</name>
    <dbReference type="NCBI Taxonomy" id="139927"/>
    <lineage>
        <taxon>Eukaryota</taxon>
        <taxon>Viridiplantae</taxon>
        <taxon>Streptophyta</taxon>
        <taxon>Embryophyta</taxon>
        <taxon>Tracheophyta</taxon>
        <taxon>Spermatophyta</taxon>
        <taxon>Magnoliopsida</taxon>
        <taxon>eudicotyledons</taxon>
        <taxon>Gunneridae</taxon>
        <taxon>Pentapetalae</taxon>
        <taxon>rosids</taxon>
        <taxon>fabids</taxon>
        <taxon>Fagales</taxon>
        <taxon>Juglandaceae</taxon>
        <taxon>Carya</taxon>
    </lineage>
</organism>
<keyword evidence="4 10" id="KW-0678">Repressor</keyword>
<evidence type="ECO:0000256" key="5">
    <source>
        <dbReference type="ARBA" id="ARBA00023015"/>
    </source>
</evidence>
<dbReference type="InterPro" id="IPR053793">
    <property type="entry name" value="PB1-like"/>
</dbReference>
<comment type="subunit">
    <text evidence="3 10">Homodimers and heterodimers.</text>
</comment>
<evidence type="ECO:0000259" key="12">
    <source>
        <dbReference type="PROSITE" id="PS51745"/>
    </source>
</evidence>